<accession>A0A0C9U1C4</accession>
<evidence type="ECO:0000313" key="2">
    <source>
        <dbReference type="Proteomes" id="UP000053647"/>
    </source>
</evidence>
<dbReference type="EMBL" id="KN819354">
    <property type="protein sequence ID" value="KIJ13251.1"/>
    <property type="molecule type" value="Genomic_DNA"/>
</dbReference>
<name>A0A0C9U1C4_PAXIN</name>
<dbReference type="OrthoDB" id="2501483at2759"/>
<gene>
    <name evidence="1" type="ORF">PAXINDRAFT_81534</name>
</gene>
<reference evidence="1 2" key="1">
    <citation type="submission" date="2014-06" db="EMBL/GenBank/DDBJ databases">
        <authorList>
            <consortium name="DOE Joint Genome Institute"/>
            <person name="Kuo A."/>
            <person name="Kohler A."/>
            <person name="Nagy L.G."/>
            <person name="Floudas D."/>
            <person name="Copeland A."/>
            <person name="Barry K.W."/>
            <person name="Cichocki N."/>
            <person name="Veneault-Fourrey C."/>
            <person name="LaButti K."/>
            <person name="Lindquist E.A."/>
            <person name="Lipzen A."/>
            <person name="Lundell T."/>
            <person name="Morin E."/>
            <person name="Murat C."/>
            <person name="Sun H."/>
            <person name="Tunlid A."/>
            <person name="Henrissat B."/>
            <person name="Grigoriev I.V."/>
            <person name="Hibbett D.S."/>
            <person name="Martin F."/>
            <person name="Nordberg H.P."/>
            <person name="Cantor M.N."/>
            <person name="Hua S.X."/>
        </authorList>
    </citation>
    <scope>NUCLEOTIDE SEQUENCE [LARGE SCALE GENOMIC DNA]</scope>
    <source>
        <strain evidence="1 2">ATCC 200175</strain>
    </source>
</reference>
<keyword evidence="2" id="KW-1185">Reference proteome</keyword>
<dbReference type="HOGENOM" id="CLU_004966_3_0_1"/>
<protein>
    <submittedName>
        <fullName evidence="1">Uncharacterized protein</fullName>
    </submittedName>
</protein>
<dbReference type="Proteomes" id="UP000053647">
    <property type="component" value="Unassembled WGS sequence"/>
</dbReference>
<organism evidence="1 2">
    <name type="scientific">Paxillus involutus ATCC 200175</name>
    <dbReference type="NCBI Taxonomy" id="664439"/>
    <lineage>
        <taxon>Eukaryota</taxon>
        <taxon>Fungi</taxon>
        <taxon>Dikarya</taxon>
        <taxon>Basidiomycota</taxon>
        <taxon>Agaricomycotina</taxon>
        <taxon>Agaricomycetes</taxon>
        <taxon>Agaricomycetidae</taxon>
        <taxon>Boletales</taxon>
        <taxon>Paxilineae</taxon>
        <taxon>Paxillaceae</taxon>
        <taxon>Paxillus</taxon>
    </lineage>
</organism>
<dbReference type="AlphaFoldDB" id="A0A0C9U1C4"/>
<proteinExistence type="predicted"/>
<reference evidence="2" key="2">
    <citation type="submission" date="2015-01" db="EMBL/GenBank/DDBJ databases">
        <title>Evolutionary Origins and Diversification of the Mycorrhizal Mutualists.</title>
        <authorList>
            <consortium name="DOE Joint Genome Institute"/>
            <consortium name="Mycorrhizal Genomics Consortium"/>
            <person name="Kohler A."/>
            <person name="Kuo A."/>
            <person name="Nagy L.G."/>
            <person name="Floudas D."/>
            <person name="Copeland A."/>
            <person name="Barry K.W."/>
            <person name="Cichocki N."/>
            <person name="Veneault-Fourrey C."/>
            <person name="LaButti K."/>
            <person name="Lindquist E.A."/>
            <person name="Lipzen A."/>
            <person name="Lundell T."/>
            <person name="Morin E."/>
            <person name="Murat C."/>
            <person name="Riley R."/>
            <person name="Ohm R."/>
            <person name="Sun H."/>
            <person name="Tunlid A."/>
            <person name="Henrissat B."/>
            <person name="Grigoriev I.V."/>
            <person name="Hibbett D.S."/>
            <person name="Martin F."/>
        </authorList>
    </citation>
    <scope>NUCLEOTIDE SEQUENCE [LARGE SCALE GENOMIC DNA]</scope>
    <source>
        <strain evidence="2">ATCC 200175</strain>
    </source>
</reference>
<sequence length="185" mass="21311">MRCHPCPCHLFWSGGRLQRSCELIIHHNSPSPYILTTIQEFVKKVFSVPHAQKPEHFIYDTACDAKQQVEARGDEWWKGVGMCVDVWHLLNKHKTTHDYCQKNCNPADYPELMNEDGTGWWFNTSVAEQINVWLGSYHAICREMLPVKFNFFLDEMIRLRNVTTIANIEAKGLRPGHAPALSVSS</sequence>
<evidence type="ECO:0000313" key="1">
    <source>
        <dbReference type="EMBL" id="KIJ13251.1"/>
    </source>
</evidence>